<dbReference type="OrthoDB" id="7165597at2"/>
<proteinExistence type="predicted"/>
<dbReference type="STRING" id="582402.Hbal_3140"/>
<reference evidence="3" key="1">
    <citation type="journal article" date="2011" name="J. Bacteriol.">
        <title>Genome sequences of eight morphologically diverse alphaproteobacteria.</title>
        <authorList>
            <consortium name="US DOE Joint Genome Institute"/>
            <person name="Brown P.J."/>
            <person name="Kysela D.T."/>
            <person name="Buechlein A."/>
            <person name="Hemmerich C."/>
            <person name="Brun Y.V."/>
        </authorList>
    </citation>
    <scope>NUCLEOTIDE SEQUENCE [LARGE SCALE GENOMIC DNA]</scope>
    <source>
        <strain evidence="3">ATCC 49814 / DSM 5838 / IFAM 1418</strain>
    </source>
</reference>
<evidence type="ECO:0000313" key="2">
    <source>
        <dbReference type="EMBL" id="ACT60807.1"/>
    </source>
</evidence>
<dbReference type="PANTHER" id="PTHR35562">
    <property type="entry name" value="DNA ENDONUCLEASE SMRA-RELATED"/>
    <property type="match status" value="1"/>
</dbReference>
<evidence type="ECO:0000259" key="1">
    <source>
        <dbReference type="PROSITE" id="PS50828"/>
    </source>
</evidence>
<accession>C6XIK0</accession>
<dbReference type="SUPFAM" id="SSF160443">
    <property type="entry name" value="SMR domain-like"/>
    <property type="match status" value="1"/>
</dbReference>
<dbReference type="PROSITE" id="PS50828">
    <property type="entry name" value="SMR"/>
    <property type="match status" value="1"/>
</dbReference>
<organism evidence="2 3">
    <name type="scientific">Hirschia baltica (strain ATCC 49814 / DSM 5838 / IFAM 1418)</name>
    <dbReference type="NCBI Taxonomy" id="582402"/>
    <lineage>
        <taxon>Bacteria</taxon>
        <taxon>Pseudomonadati</taxon>
        <taxon>Pseudomonadota</taxon>
        <taxon>Alphaproteobacteria</taxon>
        <taxon>Hyphomonadales</taxon>
        <taxon>Hyphomonadaceae</taxon>
        <taxon>Hirschia</taxon>
    </lineage>
</organism>
<keyword evidence="3" id="KW-1185">Reference proteome</keyword>
<dbReference type="Pfam" id="PF01713">
    <property type="entry name" value="Smr"/>
    <property type="match status" value="1"/>
</dbReference>
<dbReference type="SMART" id="SM00463">
    <property type="entry name" value="SMR"/>
    <property type="match status" value="1"/>
</dbReference>
<dbReference type="eggNOG" id="COG2840">
    <property type="taxonomic scope" value="Bacteria"/>
</dbReference>
<dbReference type="Gene3D" id="3.30.1370.110">
    <property type="match status" value="1"/>
</dbReference>
<dbReference type="PANTHER" id="PTHR35562:SF2">
    <property type="entry name" value="DNA ENDONUCLEASE SMRA-RELATED"/>
    <property type="match status" value="1"/>
</dbReference>
<sequence length="196" mass="22509">MAKRLVSDAEMRLWKKIAKTVEPHKTTKQKKPLIVEDFAKLLSKHSHLDAPRVRVAKHVSPDIKKRAQATDLQRKIMDEVEERIPEKPLENREKDRKIRRGKTYVDATIDLHGFTQIAARSALSAFLMHHRNDGAKCVLVITGKGKLGDGIIKKRLVEWLVQPDIRAHVSSYSIAHQRHGGSGAYYVFLRKLKHQY</sequence>
<dbReference type="EMBL" id="CP001678">
    <property type="protein sequence ID" value="ACT60807.1"/>
    <property type="molecule type" value="Genomic_DNA"/>
</dbReference>
<dbReference type="AlphaFoldDB" id="C6XIK0"/>
<dbReference type="Proteomes" id="UP000002745">
    <property type="component" value="Chromosome"/>
</dbReference>
<evidence type="ECO:0000313" key="3">
    <source>
        <dbReference type="Proteomes" id="UP000002745"/>
    </source>
</evidence>
<dbReference type="InterPro" id="IPR002625">
    <property type="entry name" value="Smr_dom"/>
</dbReference>
<dbReference type="KEGG" id="hba:Hbal_3140"/>
<feature type="domain" description="Smr" evidence="1">
    <location>
        <begin position="109"/>
        <end position="190"/>
    </location>
</feature>
<protein>
    <submittedName>
        <fullName evidence="2">Smr protein/MutS2</fullName>
    </submittedName>
</protein>
<dbReference type="InterPro" id="IPR036063">
    <property type="entry name" value="Smr_dom_sf"/>
</dbReference>
<gene>
    <name evidence="2" type="ordered locus">Hbal_3140</name>
</gene>
<dbReference type="RefSeq" id="WP_015828957.1">
    <property type="nucleotide sequence ID" value="NC_012982.1"/>
</dbReference>
<dbReference type="HOGENOM" id="CLU_055978_2_1_5"/>
<name>C6XIK0_HIRBI</name>